<protein>
    <submittedName>
        <fullName evidence="2">BadF/BadG/BcrA/BcrD ATPase family protein</fullName>
    </submittedName>
</protein>
<keyword evidence="3" id="KW-1185">Reference proteome</keyword>
<dbReference type="EMBL" id="BAABID010000017">
    <property type="protein sequence ID" value="GAA4735207.1"/>
    <property type="molecule type" value="Genomic_DNA"/>
</dbReference>
<dbReference type="Proteomes" id="UP001500956">
    <property type="component" value="Unassembled WGS sequence"/>
</dbReference>
<dbReference type="Pfam" id="PF01869">
    <property type="entry name" value="BcrAD_BadFG"/>
    <property type="match status" value="1"/>
</dbReference>
<sequence length="316" mass="31387">MTVLAIDVGGSGSRVALRDEHGATRWERSGSRAGVEAGGSTVPGVVLALVERARETWPVDTAVLDGVAVGGTGLGSLVTDPTGLARSVRAAAGAPAAVAIDAVTAHLGALAGAAGAAVVLGTGAVAVGGDPGRPGSWRRVDGWGHLLGDRGSGAQVGLAGLQAAVRAFDGVDASGSALLAAARRRFGDPATWPGQLYPRPDRAGVVAEFATDVVGLAEREDPAAHRVVATAGREAARSVVAALGTDLPGVVSLTGGLSNARVLARQFVATVADLRPDVEVRAPVGDPVDGALLLADRVAAGAFVAQEGFVWTCSTT</sequence>
<feature type="domain" description="ATPase BadF/BadG/BcrA/BcrD type" evidence="1">
    <location>
        <begin position="6"/>
        <end position="295"/>
    </location>
</feature>
<evidence type="ECO:0000259" key="1">
    <source>
        <dbReference type="Pfam" id="PF01869"/>
    </source>
</evidence>
<evidence type="ECO:0000313" key="3">
    <source>
        <dbReference type="Proteomes" id="UP001500956"/>
    </source>
</evidence>
<evidence type="ECO:0000313" key="2">
    <source>
        <dbReference type="EMBL" id="GAA4735207.1"/>
    </source>
</evidence>
<accession>A0ABP8YQF8</accession>
<dbReference type="InterPro" id="IPR002731">
    <property type="entry name" value="ATPase_BadF"/>
</dbReference>
<gene>
    <name evidence="2" type="ORF">GCM10023216_30120</name>
</gene>
<dbReference type="Gene3D" id="3.30.420.40">
    <property type="match status" value="2"/>
</dbReference>
<name>A0ABP8YQF8_9MICO</name>
<dbReference type="InterPro" id="IPR043129">
    <property type="entry name" value="ATPase_NBD"/>
</dbReference>
<dbReference type="PANTHER" id="PTHR43190">
    <property type="entry name" value="N-ACETYL-D-GLUCOSAMINE KINASE"/>
    <property type="match status" value="1"/>
</dbReference>
<dbReference type="PANTHER" id="PTHR43190:SF3">
    <property type="entry name" value="N-ACETYL-D-GLUCOSAMINE KINASE"/>
    <property type="match status" value="1"/>
</dbReference>
<reference evidence="3" key="1">
    <citation type="journal article" date="2019" name="Int. J. Syst. Evol. Microbiol.">
        <title>The Global Catalogue of Microorganisms (GCM) 10K type strain sequencing project: providing services to taxonomists for standard genome sequencing and annotation.</title>
        <authorList>
            <consortium name="The Broad Institute Genomics Platform"/>
            <consortium name="The Broad Institute Genome Sequencing Center for Infectious Disease"/>
            <person name="Wu L."/>
            <person name="Ma J."/>
        </authorList>
    </citation>
    <scope>NUCLEOTIDE SEQUENCE [LARGE SCALE GENOMIC DNA]</scope>
    <source>
        <strain evidence="3">JCM 18063</strain>
    </source>
</reference>
<dbReference type="SUPFAM" id="SSF53067">
    <property type="entry name" value="Actin-like ATPase domain"/>
    <property type="match status" value="2"/>
</dbReference>
<comment type="caution">
    <text evidence="2">The sequence shown here is derived from an EMBL/GenBank/DDBJ whole genome shotgun (WGS) entry which is preliminary data.</text>
</comment>
<proteinExistence type="predicted"/>
<dbReference type="InterPro" id="IPR052519">
    <property type="entry name" value="Euk-type_GlcNAc_Kinase"/>
</dbReference>
<dbReference type="RefSeq" id="WP_172153015.1">
    <property type="nucleotide sequence ID" value="NZ_BAABID010000017.1"/>
</dbReference>
<organism evidence="2 3">
    <name type="scientific">Isoptericola chiayiensis</name>
    <dbReference type="NCBI Taxonomy" id="579446"/>
    <lineage>
        <taxon>Bacteria</taxon>
        <taxon>Bacillati</taxon>
        <taxon>Actinomycetota</taxon>
        <taxon>Actinomycetes</taxon>
        <taxon>Micrococcales</taxon>
        <taxon>Promicromonosporaceae</taxon>
        <taxon>Isoptericola</taxon>
    </lineage>
</organism>